<dbReference type="Proteomes" id="UP000324222">
    <property type="component" value="Unassembled WGS sequence"/>
</dbReference>
<keyword evidence="3" id="KW-1185">Reference proteome</keyword>
<evidence type="ECO:0000313" key="3">
    <source>
        <dbReference type="Proteomes" id="UP000324222"/>
    </source>
</evidence>
<protein>
    <submittedName>
        <fullName evidence="2">Uncharacterized protein</fullName>
    </submittedName>
</protein>
<dbReference type="OrthoDB" id="10516506at2759"/>
<accession>A0A5B7HR46</accession>
<feature type="compositionally biased region" description="Basic and acidic residues" evidence="1">
    <location>
        <begin position="1"/>
        <end position="13"/>
    </location>
</feature>
<feature type="region of interest" description="Disordered" evidence="1">
    <location>
        <begin position="1"/>
        <end position="28"/>
    </location>
</feature>
<comment type="caution">
    <text evidence="2">The sequence shown here is derived from an EMBL/GenBank/DDBJ whole genome shotgun (WGS) entry which is preliminary data.</text>
</comment>
<evidence type="ECO:0000313" key="2">
    <source>
        <dbReference type="EMBL" id="MPC72219.1"/>
    </source>
</evidence>
<gene>
    <name evidence="2" type="ORF">E2C01_066516</name>
</gene>
<dbReference type="AlphaFoldDB" id="A0A5B7HR46"/>
<reference evidence="2 3" key="1">
    <citation type="submission" date="2019-05" db="EMBL/GenBank/DDBJ databases">
        <title>Another draft genome of Portunus trituberculatus and its Hox gene families provides insights of decapod evolution.</title>
        <authorList>
            <person name="Jeong J.-H."/>
            <person name="Song I."/>
            <person name="Kim S."/>
            <person name="Choi T."/>
            <person name="Kim D."/>
            <person name="Ryu S."/>
            <person name="Kim W."/>
        </authorList>
    </citation>
    <scope>NUCLEOTIDE SEQUENCE [LARGE SCALE GENOMIC DNA]</scope>
    <source>
        <tissue evidence="2">Muscle</tissue>
    </source>
</reference>
<evidence type="ECO:0000256" key="1">
    <source>
        <dbReference type="SAM" id="MobiDB-lite"/>
    </source>
</evidence>
<sequence length="73" mass="8756">MPLRERKKEKEKKEEEEEEEEEDKRRRQGMVNTVKGTITITRAWDVCVDGEATQRLASQFELDSYEPKKVRKE</sequence>
<proteinExistence type="predicted"/>
<dbReference type="EMBL" id="VSRR010034341">
    <property type="protein sequence ID" value="MPC72219.1"/>
    <property type="molecule type" value="Genomic_DNA"/>
</dbReference>
<name>A0A5B7HR46_PORTR</name>
<organism evidence="2 3">
    <name type="scientific">Portunus trituberculatus</name>
    <name type="common">Swimming crab</name>
    <name type="synonym">Neptunus trituberculatus</name>
    <dbReference type="NCBI Taxonomy" id="210409"/>
    <lineage>
        <taxon>Eukaryota</taxon>
        <taxon>Metazoa</taxon>
        <taxon>Ecdysozoa</taxon>
        <taxon>Arthropoda</taxon>
        <taxon>Crustacea</taxon>
        <taxon>Multicrustacea</taxon>
        <taxon>Malacostraca</taxon>
        <taxon>Eumalacostraca</taxon>
        <taxon>Eucarida</taxon>
        <taxon>Decapoda</taxon>
        <taxon>Pleocyemata</taxon>
        <taxon>Brachyura</taxon>
        <taxon>Eubrachyura</taxon>
        <taxon>Portunoidea</taxon>
        <taxon>Portunidae</taxon>
        <taxon>Portuninae</taxon>
        <taxon>Portunus</taxon>
    </lineage>
</organism>